<evidence type="ECO:0000313" key="11">
    <source>
        <dbReference type="EMBL" id="KAL0968195.1"/>
    </source>
</evidence>
<dbReference type="PROSITE" id="PS50268">
    <property type="entry name" value="CADHERIN_2"/>
    <property type="match status" value="1"/>
</dbReference>
<dbReference type="GO" id="GO:0005509">
    <property type="term" value="F:calcium ion binding"/>
    <property type="evidence" value="ECO:0007669"/>
    <property type="project" value="UniProtKB-UniRule"/>
</dbReference>
<evidence type="ECO:0000256" key="5">
    <source>
        <dbReference type="ARBA" id="ARBA00022837"/>
    </source>
</evidence>
<protein>
    <recommendedName>
        <fullName evidence="10">Cadherin domain-containing protein</fullName>
    </recommendedName>
</protein>
<dbReference type="InterPro" id="IPR020894">
    <property type="entry name" value="Cadherin_CS"/>
</dbReference>
<name>A0ABD0WEJ0_UMBPY</name>
<dbReference type="InterPro" id="IPR002126">
    <property type="entry name" value="Cadherin-like_dom"/>
</dbReference>
<evidence type="ECO:0000256" key="7">
    <source>
        <dbReference type="ARBA" id="ARBA00023136"/>
    </source>
</evidence>
<comment type="caution">
    <text evidence="11">The sequence shown here is derived from an EMBL/GenBank/DDBJ whole genome shotgun (WGS) entry which is preliminary data.</text>
</comment>
<keyword evidence="8" id="KW-0325">Glycoprotein</keyword>
<proteinExistence type="predicted"/>
<keyword evidence="4" id="KW-0677">Repeat</keyword>
<keyword evidence="5 9" id="KW-0106">Calcium</keyword>
<dbReference type="AlphaFoldDB" id="A0ABD0WEJ0"/>
<keyword evidence="2" id="KW-1003">Cell membrane</keyword>
<dbReference type="InterPro" id="IPR039808">
    <property type="entry name" value="Cadherin"/>
</dbReference>
<reference evidence="11 12" key="1">
    <citation type="submission" date="2024-06" db="EMBL/GenBank/DDBJ databases">
        <authorList>
            <person name="Pan Q."/>
            <person name="Wen M."/>
            <person name="Jouanno E."/>
            <person name="Zahm M."/>
            <person name="Klopp C."/>
            <person name="Cabau C."/>
            <person name="Louis A."/>
            <person name="Berthelot C."/>
            <person name="Parey E."/>
            <person name="Roest Crollius H."/>
            <person name="Montfort J."/>
            <person name="Robinson-Rechavi M."/>
            <person name="Bouchez O."/>
            <person name="Lampietro C."/>
            <person name="Lopez Roques C."/>
            <person name="Donnadieu C."/>
            <person name="Postlethwait J."/>
            <person name="Bobe J."/>
            <person name="Verreycken H."/>
            <person name="Guiguen Y."/>
        </authorList>
    </citation>
    <scope>NUCLEOTIDE SEQUENCE [LARGE SCALE GENOMIC DNA]</scope>
    <source>
        <strain evidence="11">Up_M1</strain>
        <tissue evidence="11">Testis</tissue>
    </source>
</reference>
<comment type="subcellular location">
    <subcellularLocation>
        <location evidence="1">Cell membrane</location>
    </subcellularLocation>
</comment>
<evidence type="ECO:0000259" key="10">
    <source>
        <dbReference type="PROSITE" id="PS50268"/>
    </source>
</evidence>
<feature type="domain" description="Cadherin" evidence="10">
    <location>
        <begin position="11"/>
        <end position="83"/>
    </location>
</feature>
<dbReference type="Proteomes" id="UP001557470">
    <property type="component" value="Unassembled WGS sequence"/>
</dbReference>
<dbReference type="CDD" id="cd11304">
    <property type="entry name" value="Cadherin_repeat"/>
    <property type="match status" value="1"/>
</dbReference>
<evidence type="ECO:0000256" key="2">
    <source>
        <dbReference type="ARBA" id="ARBA00022475"/>
    </source>
</evidence>
<gene>
    <name evidence="11" type="ORF">UPYG_G00263640</name>
</gene>
<accession>A0ABD0WEJ0</accession>
<evidence type="ECO:0000313" key="12">
    <source>
        <dbReference type="Proteomes" id="UP001557470"/>
    </source>
</evidence>
<dbReference type="EMBL" id="JAGEUA010000008">
    <property type="protein sequence ID" value="KAL0968195.1"/>
    <property type="molecule type" value="Genomic_DNA"/>
</dbReference>
<dbReference type="GO" id="GO:0005886">
    <property type="term" value="C:plasma membrane"/>
    <property type="evidence" value="ECO:0007669"/>
    <property type="project" value="UniProtKB-SubCell"/>
</dbReference>
<evidence type="ECO:0000256" key="9">
    <source>
        <dbReference type="PROSITE-ProRule" id="PRU00043"/>
    </source>
</evidence>
<organism evidence="11 12">
    <name type="scientific">Umbra pygmaea</name>
    <name type="common">Eastern mudminnow</name>
    <dbReference type="NCBI Taxonomy" id="75934"/>
    <lineage>
        <taxon>Eukaryota</taxon>
        <taxon>Metazoa</taxon>
        <taxon>Chordata</taxon>
        <taxon>Craniata</taxon>
        <taxon>Vertebrata</taxon>
        <taxon>Euteleostomi</taxon>
        <taxon>Actinopterygii</taxon>
        <taxon>Neopterygii</taxon>
        <taxon>Teleostei</taxon>
        <taxon>Protacanthopterygii</taxon>
        <taxon>Esociformes</taxon>
        <taxon>Umbridae</taxon>
        <taxon>Umbra</taxon>
    </lineage>
</organism>
<dbReference type="GO" id="GO:0009653">
    <property type="term" value="P:anatomical structure morphogenesis"/>
    <property type="evidence" value="ECO:0007669"/>
    <property type="project" value="UniProtKB-ARBA"/>
</dbReference>
<evidence type="ECO:0000256" key="1">
    <source>
        <dbReference type="ARBA" id="ARBA00004236"/>
    </source>
</evidence>
<keyword evidence="3" id="KW-0165">Cleavage on pair of basic residues</keyword>
<dbReference type="FunFam" id="2.60.40.60:FF:000011">
    <property type="entry name" value="Cadherin 1"/>
    <property type="match status" value="1"/>
</dbReference>
<dbReference type="GO" id="GO:0007155">
    <property type="term" value="P:cell adhesion"/>
    <property type="evidence" value="ECO:0007669"/>
    <property type="project" value="UniProtKB-KW"/>
</dbReference>
<dbReference type="Gene3D" id="2.60.40.60">
    <property type="entry name" value="Cadherins"/>
    <property type="match status" value="1"/>
</dbReference>
<dbReference type="PANTHER" id="PTHR24027">
    <property type="entry name" value="CADHERIN-23"/>
    <property type="match status" value="1"/>
</dbReference>
<dbReference type="SMART" id="SM00112">
    <property type="entry name" value="CA"/>
    <property type="match status" value="1"/>
</dbReference>
<dbReference type="SUPFAM" id="SSF49313">
    <property type="entry name" value="Cadherin-like"/>
    <property type="match status" value="1"/>
</dbReference>
<dbReference type="PANTHER" id="PTHR24027:SF80">
    <property type="entry name" value="CADHERIN-13"/>
    <property type="match status" value="1"/>
</dbReference>
<sequence length="122" mass="13370">MPSDSENKHVFHMTGAGVDMDPKGVFTIDRMTGEVFVSQELDREAISSYTLEVSVTDINGRLMEGPVALQVDVNDQNDNRPIFTETRYAGEVLEGSPTGTGRCSHRSPSTSVVFNFNHCGET</sequence>
<keyword evidence="6" id="KW-0130">Cell adhesion</keyword>
<keyword evidence="12" id="KW-1185">Reference proteome</keyword>
<dbReference type="InterPro" id="IPR015919">
    <property type="entry name" value="Cadherin-like_sf"/>
</dbReference>
<evidence type="ECO:0000256" key="3">
    <source>
        <dbReference type="ARBA" id="ARBA00022685"/>
    </source>
</evidence>
<evidence type="ECO:0000256" key="4">
    <source>
        <dbReference type="ARBA" id="ARBA00022737"/>
    </source>
</evidence>
<evidence type="ECO:0000256" key="6">
    <source>
        <dbReference type="ARBA" id="ARBA00022889"/>
    </source>
</evidence>
<dbReference type="PROSITE" id="PS00232">
    <property type="entry name" value="CADHERIN_1"/>
    <property type="match status" value="1"/>
</dbReference>
<dbReference type="Pfam" id="PF00028">
    <property type="entry name" value="Cadherin"/>
    <property type="match status" value="1"/>
</dbReference>
<keyword evidence="7" id="KW-0472">Membrane</keyword>
<dbReference type="PRINTS" id="PR00205">
    <property type="entry name" value="CADHERIN"/>
</dbReference>
<evidence type="ECO:0000256" key="8">
    <source>
        <dbReference type="ARBA" id="ARBA00023180"/>
    </source>
</evidence>